<accession>A0ABU2NJS7</accession>
<dbReference type="Proteomes" id="UP001183414">
    <property type="component" value="Unassembled WGS sequence"/>
</dbReference>
<gene>
    <name evidence="1" type="ORF">RM572_00465</name>
</gene>
<proteinExistence type="predicted"/>
<dbReference type="EMBL" id="JAVREQ010000001">
    <property type="protein sequence ID" value="MDT0377249.1"/>
    <property type="molecule type" value="Genomic_DNA"/>
</dbReference>
<protein>
    <recommendedName>
        <fullName evidence="3">FAD dependent oxidoreductase</fullName>
    </recommendedName>
</protein>
<evidence type="ECO:0000313" key="1">
    <source>
        <dbReference type="EMBL" id="MDT0377249.1"/>
    </source>
</evidence>
<sequence>MTRTPVHLEGMGWLGSALAYTLHRQGTPFTWHDTGRTINAWSASTGAVYPAGDERSQAGLTAWQHWHHTRLLPAGTTAECAYIYRQKSPPHSGPYTGRPLPGGLHIAPVSAYTADVPAIVHAAREQFAHCRLDAPPARAPVVVAHGFNHRRTTHMWGWSAPVRLHLPTAWEEAAAGRRIILYGREHRFHIVYAYPIPTRPGWWWAGSALVHQTTPRQVATAGYLERWTQAAPKLYPGIKVLEVEPPVHGWRPRPAAGDPQHLQTSPRRAVMPPLWHSGVRWAPPLIHQAAQWAKDRTP</sequence>
<keyword evidence="2" id="KW-1185">Reference proteome</keyword>
<name>A0ABU2NJS7_9ACTN</name>
<evidence type="ECO:0000313" key="2">
    <source>
        <dbReference type="Proteomes" id="UP001183414"/>
    </source>
</evidence>
<comment type="caution">
    <text evidence="1">The sequence shown here is derived from an EMBL/GenBank/DDBJ whole genome shotgun (WGS) entry which is preliminary data.</text>
</comment>
<dbReference type="RefSeq" id="WP_311671254.1">
    <property type="nucleotide sequence ID" value="NZ_JAVREQ010000001.1"/>
</dbReference>
<organism evidence="1 2">
    <name type="scientific">Streptomyces hazeniae</name>
    <dbReference type="NCBI Taxonomy" id="3075538"/>
    <lineage>
        <taxon>Bacteria</taxon>
        <taxon>Bacillati</taxon>
        <taxon>Actinomycetota</taxon>
        <taxon>Actinomycetes</taxon>
        <taxon>Kitasatosporales</taxon>
        <taxon>Streptomycetaceae</taxon>
        <taxon>Streptomyces</taxon>
    </lineage>
</organism>
<evidence type="ECO:0008006" key="3">
    <source>
        <dbReference type="Google" id="ProtNLM"/>
    </source>
</evidence>
<reference evidence="2" key="1">
    <citation type="submission" date="2023-07" db="EMBL/GenBank/DDBJ databases">
        <title>30 novel species of actinomycetes from the DSMZ collection.</title>
        <authorList>
            <person name="Nouioui I."/>
        </authorList>
    </citation>
    <scope>NUCLEOTIDE SEQUENCE [LARGE SCALE GENOMIC DNA]</scope>
    <source>
        <strain evidence="2">DSM 42041</strain>
    </source>
</reference>